<feature type="compositionally biased region" description="Basic and acidic residues" evidence="1">
    <location>
        <begin position="390"/>
        <end position="400"/>
    </location>
</feature>
<reference evidence="3" key="3">
    <citation type="submission" date="2020-12" db="UniProtKB">
        <authorList>
            <consortium name="EnsemblPlants"/>
        </authorList>
    </citation>
    <scope>IDENTIFICATION</scope>
</reference>
<dbReference type="InParanoid" id="A0A2K1KHD7"/>
<organism evidence="2">
    <name type="scientific">Physcomitrium patens</name>
    <name type="common">Spreading-leaved earth moss</name>
    <name type="synonym">Physcomitrella patens</name>
    <dbReference type="NCBI Taxonomy" id="3218"/>
    <lineage>
        <taxon>Eukaryota</taxon>
        <taxon>Viridiplantae</taxon>
        <taxon>Streptophyta</taxon>
        <taxon>Embryophyta</taxon>
        <taxon>Bryophyta</taxon>
        <taxon>Bryophytina</taxon>
        <taxon>Bryopsida</taxon>
        <taxon>Funariidae</taxon>
        <taxon>Funariales</taxon>
        <taxon>Funariaceae</taxon>
        <taxon>Physcomitrium</taxon>
    </lineage>
</organism>
<feature type="compositionally biased region" description="Polar residues" evidence="1">
    <location>
        <begin position="369"/>
        <end position="384"/>
    </location>
</feature>
<feature type="region of interest" description="Disordered" evidence="1">
    <location>
        <begin position="201"/>
        <end position="241"/>
    </location>
</feature>
<protein>
    <submittedName>
        <fullName evidence="2 3">Uncharacterized protein</fullName>
    </submittedName>
</protein>
<accession>A0A2K1KHD7</accession>
<feature type="region of interest" description="Disordered" evidence="1">
    <location>
        <begin position="354"/>
        <end position="408"/>
    </location>
</feature>
<dbReference type="EnsemblPlants" id="Pp3c6_27770V3.1">
    <property type="protein sequence ID" value="PAC:32975318.CDS.1"/>
    <property type="gene ID" value="Pp3c6_27770"/>
</dbReference>
<evidence type="ECO:0000313" key="3">
    <source>
        <dbReference type="EnsemblPlants" id="PAC:32975318.CDS.1"/>
    </source>
</evidence>
<feature type="compositionally biased region" description="Low complexity" evidence="1">
    <location>
        <begin position="220"/>
        <end position="235"/>
    </location>
</feature>
<dbReference type="EMBL" id="ABEU02000006">
    <property type="protein sequence ID" value="PNR53201.1"/>
    <property type="molecule type" value="Genomic_DNA"/>
</dbReference>
<keyword evidence="4" id="KW-1185">Reference proteome</keyword>
<gene>
    <name evidence="2" type="ORF">PHYPA_009576</name>
</gene>
<dbReference type="Gramene" id="Pp3c6_27770V3.1">
    <property type="protein sequence ID" value="PAC:32975318.CDS.1"/>
    <property type="gene ID" value="Pp3c6_27770"/>
</dbReference>
<evidence type="ECO:0000313" key="4">
    <source>
        <dbReference type="Proteomes" id="UP000006727"/>
    </source>
</evidence>
<evidence type="ECO:0000313" key="2">
    <source>
        <dbReference type="EMBL" id="PNR53201.1"/>
    </source>
</evidence>
<dbReference type="Proteomes" id="UP000006727">
    <property type="component" value="Chromosome 6"/>
</dbReference>
<dbReference type="STRING" id="3218.A0A2K1KHD7"/>
<proteinExistence type="predicted"/>
<reference evidence="2 4" key="2">
    <citation type="journal article" date="2018" name="Plant J.">
        <title>The Physcomitrella patens chromosome-scale assembly reveals moss genome structure and evolution.</title>
        <authorList>
            <person name="Lang D."/>
            <person name="Ullrich K.K."/>
            <person name="Murat F."/>
            <person name="Fuchs J."/>
            <person name="Jenkins J."/>
            <person name="Haas F.B."/>
            <person name="Piednoel M."/>
            <person name="Gundlach H."/>
            <person name="Van Bel M."/>
            <person name="Meyberg R."/>
            <person name="Vives C."/>
            <person name="Morata J."/>
            <person name="Symeonidi A."/>
            <person name="Hiss M."/>
            <person name="Muchero W."/>
            <person name="Kamisugi Y."/>
            <person name="Saleh O."/>
            <person name="Blanc G."/>
            <person name="Decker E.L."/>
            <person name="van Gessel N."/>
            <person name="Grimwood J."/>
            <person name="Hayes R.D."/>
            <person name="Graham S.W."/>
            <person name="Gunter L.E."/>
            <person name="McDaniel S.F."/>
            <person name="Hoernstein S.N.W."/>
            <person name="Larsson A."/>
            <person name="Li F.W."/>
            <person name="Perroud P.F."/>
            <person name="Phillips J."/>
            <person name="Ranjan P."/>
            <person name="Rokshar D.S."/>
            <person name="Rothfels C.J."/>
            <person name="Schneider L."/>
            <person name="Shu S."/>
            <person name="Stevenson D.W."/>
            <person name="Thummler F."/>
            <person name="Tillich M."/>
            <person name="Villarreal Aguilar J.C."/>
            <person name="Widiez T."/>
            <person name="Wong G.K."/>
            <person name="Wymore A."/>
            <person name="Zhang Y."/>
            <person name="Zimmer A.D."/>
            <person name="Quatrano R.S."/>
            <person name="Mayer K.F.X."/>
            <person name="Goodstein D."/>
            <person name="Casacuberta J.M."/>
            <person name="Vandepoele K."/>
            <person name="Reski R."/>
            <person name="Cuming A.C."/>
            <person name="Tuskan G.A."/>
            <person name="Maumus F."/>
            <person name="Salse J."/>
            <person name="Schmutz J."/>
            <person name="Rensing S.A."/>
        </authorList>
    </citation>
    <scope>NUCLEOTIDE SEQUENCE [LARGE SCALE GENOMIC DNA]</scope>
    <source>
        <strain evidence="3 4">cv. Gransden 2004</strain>
    </source>
</reference>
<feature type="region of interest" description="Disordered" evidence="1">
    <location>
        <begin position="250"/>
        <end position="269"/>
    </location>
</feature>
<evidence type="ECO:0000256" key="1">
    <source>
        <dbReference type="SAM" id="MobiDB-lite"/>
    </source>
</evidence>
<reference evidence="2 4" key="1">
    <citation type="journal article" date="2008" name="Science">
        <title>The Physcomitrella genome reveals evolutionary insights into the conquest of land by plants.</title>
        <authorList>
            <person name="Rensing S."/>
            <person name="Lang D."/>
            <person name="Zimmer A."/>
            <person name="Terry A."/>
            <person name="Salamov A."/>
            <person name="Shapiro H."/>
            <person name="Nishiyama T."/>
            <person name="Perroud P.-F."/>
            <person name="Lindquist E."/>
            <person name="Kamisugi Y."/>
            <person name="Tanahashi T."/>
            <person name="Sakakibara K."/>
            <person name="Fujita T."/>
            <person name="Oishi K."/>
            <person name="Shin-I T."/>
            <person name="Kuroki Y."/>
            <person name="Toyoda A."/>
            <person name="Suzuki Y."/>
            <person name="Hashimoto A."/>
            <person name="Yamaguchi K."/>
            <person name="Sugano A."/>
            <person name="Kohara Y."/>
            <person name="Fujiyama A."/>
            <person name="Anterola A."/>
            <person name="Aoki S."/>
            <person name="Ashton N."/>
            <person name="Barbazuk W.B."/>
            <person name="Barker E."/>
            <person name="Bennetzen J."/>
            <person name="Bezanilla M."/>
            <person name="Blankenship R."/>
            <person name="Cho S.H."/>
            <person name="Dutcher S."/>
            <person name="Estelle M."/>
            <person name="Fawcett J.A."/>
            <person name="Gundlach H."/>
            <person name="Hanada K."/>
            <person name="Heyl A."/>
            <person name="Hicks K.A."/>
            <person name="Hugh J."/>
            <person name="Lohr M."/>
            <person name="Mayer K."/>
            <person name="Melkozernov A."/>
            <person name="Murata T."/>
            <person name="Nelson D."/>
            <person name="Pils B."/>
            <person name="Prigge M."/>
            <person name="Reiss B."/>
            <person name="Renner T."/>
            <person name="Rombauts S."/>
            <person name="Rushton P."/>
            <person name="Sanderfoot A."/>
            <person name="Schween G."/>
            <person name="Shiu S.-H."/>
            <person name="Stueber K."/>
            <person name="Theodoulou F.L."/>
            <person name="Tu H."/>
            <person name="Van de Peer Y."/>
            <person name="Verrier P.J."/>
            <person name="Waters E."/>
            <person name="Wood A."/>
            <person name="Yang L."/>
            <person name="Cove D."/>
            <person name="Cuming A."/>
            <person name="Hasebe M."/>
            <person name="Lucas S."/>
            <person name="Mishler D.B."/>
            <person name="Reski R."/>
            <person name="Grigoriev I."/>
            <person name="Quatrano R.S."/>
            <person name="Boore J.L."/>
        </authorList>
    </citation>
    <scope>NUCLEOTIDE SEQUENCE [LARGE SCALE GENOMIC DNA]</scope>
    <source>
        <strain evidence="3 4">cv. Gransden 2004</strain>
    </source>
</reference>
<sequence>MRTTSQSAAADTHLSRVTVLLPSTDPTLRMCYHALPSFSSRDITCRITVIARSRLAPISDAALQLQTPIPFHRYHLSLIKLPIACNLPPILYSLPVIHCCGENNVRYLLHHKHVTQTITHHASTSSHTTRLNTQHALAPNSCRTHPRLHHHIATTLHLEASDLAIQHSFRLKWYGQYVSSLPRGAPYTTTLSHTLQKHNIKTDNAPCTPRSHTHCSSQKQPRNTPPHTHTHQNPTGDPSFHKEVVFKNTVDFEPPPARPSALPSEPVKRPPLPLQRIHHIHRRHRLPPSVLRVRHRVPDHILQKYLQHAASLLVNQPTDTLHSSTTSQTPDRRLRDTLDVITQHFPMTLRATLPKPLPSFATPRHRRTPFTTVTLNSNPSLQRPTHTRAPHSDRVSDTQHSKHHNITQ</sequence>
<name>A0A2K1KHD7_PHYPA</name>
<dbReference type="AlphaFoldDB" id="A0A2K1KHD7"/>